<keyword evidence="11" id="KW-1185">Reference proteome</keyword>
<feature type="domain" description="MmeI-like target recognition" evidence="7">
    <location>
        <begin position="630"/>
        <end position="833"/>
    </location>
</feature>
<sequence length="943" mass="106833">MPLSWNEIKHKALAFAKRWEGASREDSQAKPFWLDFFDIFGISDKRVATFEHAVKRLGGPRGRTDGFVDLFWPGMLLVEHKSRGKDLDRAMEQAMGYLHGIAERDLPQLVVVCDFARFRVRMLASGEEREFALADLHKHIRLFGALAGYKVHAIQPQDPVNIRAAERMGRLHDMLKASGYGGHALEVLLVRLLFCLFADDTGIFQPAQALRQFIEERTAPDGSDLGPRLAQLFQVLNTPEAQRSRTLDAQLAAFPYVNGRLFEEVLPMADFDAQMRDALLDACALDWSAISPAIFGSLFQSIMDEQARRQLGAHYTSEDNILKLIRPLFLDALWEEFERVRHHRQRLWEFHQKLRRLTFFDPACGCGNFLVISYRELRRLELEVLRASYQDGQQMLDIHQFIRVDVDQFYGIEIEEFPAQIAQVALWLVDHQMNLRVSEEFGLYYARIPLRSSPHIVHGNALALDWNTVLPAARCSHVLGNPPFVGAKNLDDGQRAEMRSVCAGIDNAGLLDYVTAWYVKAARYLQDARATQPDGALPPTAAFVSTNSITQGEQVGVLWSWLLAQGVRIHFAHRTFQWSNEARGKAAVHCVIIGFGLHDTQPKRLFDYEHPRGEPLERRVERINPYLVEGPDVLLPRRSQPLAAVPPIGIGNKPIDGGHYLLTREQRDELLAREPAAAPWLRRWLGAEEFLNGAERWVLWLRDCPPAQLRAMPEVMRRVQAVRNYRLRSPSAPTRRLADTPTRFHVENVPEAPYLVIPKVSSERREYLPIGFEQPSTLCSDLVFIVPGATLYHFGVLSSAMHNAWLRAVCGRLESRFRYSAAIVYNNFPWPELPDDAPPGSPAHRARAAIEAAAQAVLDARVPFQQGPQPATLADLYDPLTMPAELRRAHQRLDAAVDAAYALSGGPRRYASDAQRVAELLQRYQRLTSLLPAGPARRARVRR</sequence>
<evidence type="ECO:0000259" key="9">
    <source>
        <dbReference type="Pfam" id="PF20473"/>
    </source>
</evidence>
<dbReference type="Pfam" id="PF20467">
    <property type="entry name" value="MmeI_C"/>
    <property type="match status" value="1"/>
</dbReference>
<evidence type="ECO:0000313" key="10">
    <source>
        <dbReference type="EMBL" id="OBS30507.1"/>
    </source>
</evidence>
<protein>
    <recommendedName>
        <fullName evidence="1">site-specific DNA-methyltransferase (adenine-specific)</fullName>
        <ecNumber evidence="1">2.1.1.72</ecNumber>
    </recommendedName>
</protein>
<dbReference type="GO" id="GO:0009007">
    <property type="term" value="F:site-specific DNA-methyltransferase (adenine-specific) activity"/>
    <property type="evidence" value="ECO:0007669"/>
    <property type="project" value="UniProtKB-EC"/>
</dbReference>
<name>A0A1A6DUB4_9BURK</name>
<dbReference type="STRING" id="1101373.A9O67_05635"/>
<evidence type="ECO:0000259" key="5">
    <source>
        <dbReference type="Pfam" id="PF20464"/>
    </source>
</evidence>
<dbReference type="EMBL" id="LZDH01000056">
    <property type="protein sequence ID" value="OBS30507.1"/>
    <property type="molecule type" value="Genomic_DNA"/>
</dbReference>
<dbReference type="AlphaFoldDB" id="A0A1A6DUB4"/>
<dbReference type="InterPro" id="IPR046819">
    <property type="entry name" value="MmeI_hel"/>
</dbReference>
<dbReference type="OrthoDB" id="9782445at2"/>
<feature type="domain" description="MmeI-like helicase spacer" evidence="6">
    <location>
        <begin position="183"/>
        <end position="262"/>
    </location>
</feature>
<dbReference type="InterPro" id="IPR046817">
    <property type="entry name" value="MmeI_N"/>
</dbReference>
<accession>A0A1A6DUB4</accession>
<feature type="domain" description="MmeI-like DNA-methyltransferase" evidence="9">
    <location>
        <begin position="338"/>
        <end position="607"/>
    </location>
</feature>
<dbReference type="InterPro" id="IPR029063">
    <property type="entry name" value="SAM-dependent_MTases_sf"/>
</dbReference>
<dbReference type="InterPro" id="IPR046816">
    <property type="entry name" value="MmeI_Mtase"/>
</dbReference>
<dbReference type="RefSeq" id="WP_068609014.1">
    <property type="nucleotide sequence ID" value="NZ_LZDH01000056.1"/>
</dbReference>
<evidence type="ECO:0000259" key="8">
    <source>
        <dbReference type="Pfam" id="PF20467"/>
    </source>
</evidence>
<keyword evidence="2 10" id="KW-0489">Methyltransferase</keyword>
<comment type="catalytic activity">
    <reaction evidence="4">
        <text>a 2'-deoxyadenosine in DNA + S-adenosyl-L-methionine = an N(6)-methyl-2'-deoxyadenosine in DNA + S-adenosyl-L-homocysteine + H(+)</text>
        <dbReference type="Rhea" id="RHEA:15197"/>
        <dbReference type="Rhea" id="RHEA-COMP:12418"/>
        <dbReference type="Rhea" id="RHEA-COMP:12419"/>
        <dbReference type="ChEBI" id="CHEBI:15378"/>
        <dbReference type="ChEBI" id="CHEBI:57856"/>
        <dbReference type="ChEBI" id="CHEBI:59789"/>
        <dbReference type="ChEBI" id="CHEBI:90615"/>
        <dbReference type="ChEBI" id="CHEBI:90616"/>
        <dbReference type="EC" id="2.1.1.72"/>
    </reaction>
</comment>
<proteinExistence type="predicted"/>
<feature type="domain" description="MmeI-like C-terminal" evidence="8">
    <location>
        <begin position="846"/>
        <end position="931"/>
    </location>
</feature>
<evidence type="ECO:0000313" key="11">
    <source>
        <dbReference type="Proteomes" id="UP000091969"/>
    </source>
</evidence>
<organism evidence="10 11">
    <name type="scientific">Tepidimonas fonticaldi</name>
    <dbReference type="NCBI Taxonomy" id="1101373"/>
    <lineage>
        <taxon>Bacteria</taxon>
        <taxon>Pseudomonadati</taxon>
        <taxon>Pseudomonadota</taxon>
        <taxon>Betaproteobacteria</taxon>
        <taxon>Burkholderiales</taxon>
        <taxon>Tepidimonas</taxon>
    </lineage>
</organism>
<reference evidence="10 11" key="1">
    <citation type="submission" date="2016-06" db="EMBL/GenBank/DDBJ databases">
        <title>Genome sequence of Tepidimonas fonticaldi PL17.</title>
        <authorList>
            <person name="Pinnaka A.K."/>
        </authorList>
    </citation>
    <scope>NUCLEOTIDE SEQUENCE [LARGE SCALE GENOMIC DNA]</scope>
    <source>
        <strain evidence="10 11">PL17</strain>
    </source>
</reference>
<dbReference type="SUPFAM" id="SSF53335">
    <property type="entry name" value="S-adenosyl-L-methionine-dependent methyltransferases"/>
    <property type="match status" value="1"/>
</dbReference>
<feature type="domain" description="MmeI-like N-terminal" evidence="5">
    <location>
        <begin position="12"/>
        <end position="177"/>
    </location>
</feature>
<dbReference type="Pfam" id="PF20464">
    <property type="entry name" value="MmeI_N"/>
    <property type="match status" value="1"/>
</dbReference>
<dbReference type="InterPro" id="IPR046818">
    <property type="entry name" value="MmeI_C"/>
</dbReference>
<comment type="caution">
    <text evidence="10">The sequence shown here is derived from an EMBL/GenBank/DDBJ whole genome shotgun (WGS) entry which is preliminary data.</text>
</comment>
<dbReference type="EC" id="2.1.1.72" evidence="1"/>
<evidence type="ECO:0000259" key="7">
    <source>
        <dbReference type="Pfam" id="PF20466"/>
    </source>
</evidence>
<dbReference type="InterPro" id="IPR050953">
    <property type="entry name" value="N4_N6_ade-DNA_methylase"/>
</dbReference>
<dbReference type="Gene3D" id="3.40.50.150">
    <property type="entry name" value="Vaccinia Virus protein VP39"/>
    <property type="match status" value="1"/>
</dbReference>
<dbReference type="PANTHER" id="PTHR33841">
    <property type="entry name" value="DNA METHYLTRANSFERASE YEEA-RELATED"/>
    <property type="match status" value="1"/>
</dbReference>
<dbReference type="PANTHER" id="PTHR33841:SF1">
    <property type="entry name" value="DNA METHYLTRANSFERASE A"/>
    <property type="match status" value="1"/>
</dbReference>
<evidence type="ECO:0000256" key="2">
    <source>
        <dbReference type="ARBA" id="ARBA00022603"/>
    </source>
</evidence>
<dbReference type="Pfam" id="PF20473">
    <property type="entry name" value="MmeI_Mtase"/>
    <property type="match status" value="1"/>
</dbReference>
<evidence type="ECO:0000256" key="1">
    <source>
        <dbReference type="ARBA" id="ARBA00011900"/>
    </source>
</evidence>
<evidence type="ECO:0000256" key="4">
    <source>
        <dbReference type="ARBA" id="ARBA00047942"/>
    </source>
</evidence>
<dbReference type="InterPro" id="IPR046820">
    <property type="entry name" value="MmeI_TRD"/>
</dbReference>
<evidence type="ECO:0000259" key="6">
    <source>
        <dbReference type="Pfam" id="PF20465"/>
    </source>
</evidence>
<dbReference type="Pfam" id="PF20465">
    <property type="entry name" value="MmeI_hel"/>
    <property type="match status" value="1"/>
</dbReference>
<evidence type="ECO:0000256" key="3">
    <source>
        <dbReference type="ARBA" id="ARBA00022679"/>
    </source>
</evidence>
<dbReference type="Pfam" id="PF20466">
    <property type="entry name" value="MmeI_TRD"/>
    <property type="match status" value="1"/>
</dbReference>
<dbReference type="Proteomes" id="UP000091969">
    <property type="component" value="Unassembled WGS sequence"/>
</dbReference>
<keyword evidence="3" id="KW-0808">Transferase</keyword>
<gene>
    <name evidence="10" type="ORF">A9O67_05635</name>
</gene>
<dbReference type="GO" id="GO:0032259">
    <property type="term" value="P:methylation"/>
    <property type="evidence" value="ECO:0007669"/>
    <property type="project" value="UniProtKB-KW"/>
</dbReference>